<dbReference type="PANTHER" id="PTHR35332:SF2">
    <property type="entry name" value="REGULATION OF ENOLASE PROTEIN 1"/>
    <property type="match status" value="1"/>
</dbReference>
<dbReference type="PANTHER" id="PTHR35332">
    <property type="entry name" value="REGULATION OF ENOLASE PROTEIN 1"/>
    <property type="match status" value="1"/>
</dbReference>
<sequence>MRRFTTFHRALITPATVGTGRRCQTSNHVNEGPSARETTVVAESQGHPPLQQVGASIWDAFTWLNQPDHWVAHPDGSLEVTTGLQTDFWRETHYGFVRDSGHFFGVKAAGGFTAQVRINADFRELYDQAGLMVRLDERTWIKAGIEFNDGDPMISSVLTEGRSDWAPGSFNGDPRDFWLRVTVADGVLRLQYSSDGVRWPLLRLAPFPDADVYEVGPFCCTPQRQGLQVRFSEWALGPALKRELHDLS</sequence>
<reference evidence="1 2" key="1">
    <citation type="journal article" date="2020" name="FEMS Microbiol. Ecol.">
        <title>Temporal dynamics of bacterial communities during seed development and maturation.</title>
        <authorList>
            <person name="Chesneau G."/>
            <person name="Torres-Cortes G."/>
            <person name="Briand M."/>
            <person name="Darrasse A."/>
            <person name="Preveaux A."/>
            <person name="Marais C."/>
            <person name="Jacques M.A."/>
            <person name="Shade A."/>
            <person name="Barret M."/>
        </authorList>
    </citation>
    <scope>NUCLEOTIDE SEQUENCE [LARGE SCALE GENOMIC DNA]</scope>
    <source>
        <strain evidence="1 2">CFBP13723</strain>
    </source>
</reference>
<evidence type="ECO:0000313" key="2">
    <source>
        <dbReference type="Proteomes" id="UP000625247"/>
    </source>
</evidence>
<dbReference type="InterPro" id="IPR009784">
    <property type="entry name" value="DUF1349"/>
</dbReference>
<keyword evidence="2" id="KW-1185">Reference proteome</keyword>
<dbReference type="Gene3D" id="2.60.120.200">
    <property type="match status" value="1"/>
</dbReference>
<dbReference type="Proteomes" id="UP000625247">
    <property type="component" value="Unassembled WGS sequence"/>
</dbReference>
<name>A0ABR9A2T6_9PSED</name>
<protein>
    <submittedName>
        <fullName evidence="1">DUF1349 domain-containing protein</fullName>
    </submittedName>
</protein>
<dbReference type="SUPFAM" id="SSF49899">
    <property type="entry name" value="Concanavalin A-like lectins/glucanases"/>
    <property type="match status" value="1"/>
</dbReference>
<proteinExistence type="predicted"/>
<dbReference type="EMBL" id="JACYNP010000002">
    <property type="protein sequence ID" value="MBD8120387.1"/>
    <property type="molecule type" value="Genomic_DNA"/>
</dbReference>
<accession>A0ABR9A2T6</accession>
<dbReference type="Pfam" id="PF07081">
    <property type="entry name" value="DUF1349"/>
    <property type="match status" value="1"/>
</dbReference>
<gene>
    <name evidence="1" type="ORF">IFT62_04100</name>
</gene>
<evidence type="ECO:0000313" key="1">
    <source>
        <dbReference type="EMBL" id="MBD8120387.1"/>
    </source>
</evidence>
<organism evidence="1 2">
    <name type="scientific">Pseudomonas lutea</name>
    <dbReference type="NCBI Taxonomy" id="243924"/>
    <lineage>
        <taxon>Bacteria</taxon>
        <taxon>Pseudomonadati</taxon>
        <taxon>Pseudomonadota</taxon>
        <taxon>Gammaproteobacteria</taxon>
        <taxon>Pseudomonadales</taxon>
        <taxon>Pseudomonadaceae</taxon>
        <taxon>Pseudomonas</taxon>
    </lineage>
</organism>
<comment type="caution">
    <text evidence="1">The sequence shown here is derived from an EMBL/GenBank/DDBJ whole genome shotgun (WGS) entry which is preliminary data.</text>
</comment>
<dbReference type="InterPro" id="IPR013320">
    <property type="entry name" value="ConA-like_dom_sf"/>
</dbReference>